<evidence type="ECO:0000256" key="2">
    <source>
        <dbReference type="ARBA" id="ARBA00022692"/>
    </source>
</evidence>
<dbReference type="PRINTS" id="PR00164">
    <property type="entry name" value="ABC2TRNSPORT"/>
</dbReference>
<name>X1H654_9ZZZZ</name>
<dbReference type="EMBL" id="BARU01025305">
    <property type="protein sequence ID" value="GAH64872.1"/>
    <property type="molecule type" value="Genomic_DNA"/>
</dbReference>
<feature type="transmembrane region" description="Helical" evidence="5">
    <location>
        <begin position="20"/>
        <end position="44"/>
    </location>
</feature>
<gene>
    <name evidence="7" type="ORF">S03H2_40787</name>
</gene>
<dbReference type="GO" id="GO:0140359">
    <property type="term" value="F:ABC-type transporter activity"/>
    <property type="evidence" value="ECO:0007669"/>
    <property type="project" value="InterPro"/>
</dbReference>
<comment type="subcellular location">
    <subcellularLocation>
        <location evidence="1">Membrane</location>
        <topology evidence="1">Multi-pass membrane protein</topology>
    </subcellularLocation>
</comment>
<comment type="caution">
    <text evidence="7">The sequence shown here is derived from an EMBL/GenBank/DDBJ whole genome shotgun (WGS) entry which is preliminary data.</text>
</comment>
<sequence length="155" mass="17131">VIQGLLMFVFVPFIGLKINLSIMIKLIPAMFLVAFTLSSIGLLLASSLKTSAGFQMIVQILIFPMLFLSGAFFPITGLPAWMNFLVTINPLTYSVDMFKKIILEADKLDPLLRQAMGLNLTVLGHQVTIFNEALFVLICGIIFITLATVKFSRSN</sequence>
<dbReference type="AlphaFoldDB" id="X1H654"/>
<dbReference type="InterPro" id="IPR051784">
    <property type="entry name" value="Nod_factor_ABC_transporter"/>
</dbReference>
<keyword evidence="4 5" id="KW-0472">Membrane</keyword>
<dbReference type="InterPro" id="IPR000412">
    <property type="entry name" value="ABC_2_transport"/>
</dbReference>
<feature type="domain" description="ABC transmembrane type-2" evidence="6">
    <location>
        <begin position="35"/>
        <end position="154"/>
    </location>
</feature>
<feature type="transmembrane region" description="Helical" evidence="5">
    <location>
        <begin position="56"/>
        <end position="75"/>
    </location>
</feature>
<reference evidence="7" key="1">
    <citation type="journal article" date="2014" name="Front. Microbiol.">
        <title>High frequency of phylogenetically diverse reductive dehalogenase-homologous genes in deep subseafloor sedimentary metagenomes.</title>
        <authorList>
            <person name="Kawai M."/>
            <person name="Futagami T."/>
            <person name="Toyoda A."/>
            <person name="Takaki Y."/>
            <person name="Nishi S."/>
            <person name="Hori S."/>
            <person name="Arai W."/>
            <person name="Tsubouchi T."/>
            <person name="Morono Y."/>
            <person name="Uchiyama I."/>
            <person name="Ito T."/>
            <person name="Fujiyama A."/>
            <person name="Inagaki F."/>
            <person name="Takami H."/>
        </authorList>
    </citation>
    <scope>NUCLEOTIDE SEQUENCE</scope>
    <source>
        <strain evidence="7">Expedition CK06-06</strain>
    </source>
</reference>
<evidence type="ECO:0000256" key="5">
    <source>
        <dbReference type="SAM" id="Phobius"/>
    </source>
</evidence>
<dbReference type="Pfam" id="PF01061">
    <property type="entry name" value="ABC2_membrane"/>
    <property type="match status" value="1"/>
</dbReference>
<evidence type="ECO:0000313" key="7">
    <source>
        <dbReference type="EMBL" id="GAH64872.1"/>
    </source>
</evidence>
<dbReference type="InterPro" id="IPR013525">
    <property type="entry name" value="ABC2_TM"/>
</dbReference>
<proteinExistence type="predicted"/>
<evidence type="ECO:0000256" key="3">
    <source>
        <dbReference type="ARBA" id="ARBA00022989"/>
    </source>
</evidence>
<dbReference type="GO" id="GO:0043190">
    <property type="term" value="C:ATP-binding cassette (ABC) transporter complex"/>
    <property type="evidence" value="ECO:0007669"/>
    <property type="project" value="InterPro"/>
</dbReference>
<dbReference type="PROSITE" id="PS51012">
    <property type="entry name" value="ABC_TM2"/>
    <property type="match status" value="1"/>
</dbReference>
<keyword evidence="3 5" id="KW-1133">Transmembrane helix</keyword>
<dbReference type="PANTHER" id="PTHR43229">
    <property type="entry name" value="NODULATION PROTEIN J"/>
    <property type="match status" value="1"/>
</dbReference>
<keyword evidence="2 5" id="KW-0812">Transmembrane</keyword>
<protein>
    <recommendedName>
        <fullName evidence="6">ABC transmembrane type-2 domain-containing protein</fullName>
    </recommendedName>
</protein>
<evidence type="ECO:0000256" key="4">
    <source>
        <dbReference type="ARBA" id="ARBA00023136"/>
    </source>
</evidence>
<dbReference type="PANTHER" id="PTHR43229:SF2">
    <property type="entry name" value="NODULATION PROTEIN J"/>
    <property type="match status" value="1"/>
</dbReference>
<feature type="non-terminal residue" evidence="7">
    <location>
        <position position="1"/>
    </location>
</feature>
<feature type="transmembrane region" description="Helical" evidence="5">
    <location>
        <begin position="129"/>
        <end position="149"/>
    </location>
</feature>
<evidence type="ECO:0000256" key="1">
    <source>
        <dbReference type="ARBA" id="ARBA00004141"/>
    </source>
</evidence>
<accession>X1H654</accession>
<evidence type="ECO:0000259" key="6">
    <source>
        <dbReference type="PROSITE" id="PS51012"/>
    </source>
</evidence>
<dbReference type="InterPro" id="IPR047817">
    <property type="entry name" value="ABC2_TM_bact-type"/>
</dbReference>
<organism evidence="7">
    <name type="scientific">marine sediment metagenome</name>
    <dbReference type="NCBI Taxonomy" id="412755"/>
    <lineage>
        <taxon>unclassified sequences</taxon>
        <taxon>metagenomes</taxon>
        <taxon>ecological metagenomes</taxon>
    </lineage>
</organism>